<dbReference type="OrthoDB" id="9797653at2"/>
<evidence type="ECO:0000313" key="1">
    <source>
        <dbReference type="EMBL" id="CFX14099.1"/>
    </source>
</evidence>
<dbReference type="Gene3D" id="3.40.50.10540">
    <property type="entry name" value="Crotonobetainyl-coa:carnitine coa-transferase, domain 1"/>
    <property type="match status" value="2"/>
</dbReference>
<dbReference type="SUPFAM" id="SSF89796">
    <property type="entry name" value="CoA-transferase family III (CaiB/BaiF)"/>
    <property type="match status" value="2"/>
</dbReference>
<accession>A0A0E4C7U3</accession>
<dbReference type="Proteomes" id="UP000045545">
    <property type="component" value="Unassembled WGS sequence"/>
</dbReference>
<protein>
    <submittedName>
        <fullName evidence="1">CoA-transferase family III</fullName>
    </submittedName>
</protein>
<evidence type="ECO:0000313" key="2">
    <source>
        <dbReference type="Proteomes" id="UP000045545"/>
    </source>
</evidence>
<dbReference type="PANTHER" id="PTHR48229">
    <property type="entry name" value="CAIB/BAIF FAMILY ENZYME (AFU_ORTHOLOGUE AFUA_1G05360)-RELATED"/>
    <property type="match status" value="1"/>
</dbReference>
<name>A0A0E4C7U3_9FIRM</name>
<proteinExistence type="predicted"/>
<gene>
    <name evidence="1" type="ORF">586</name>
</gene>
<dbReference type="STRING" id="690567.586"/>
<dbReference type="PANTHER" id="PTHR48229:SF1">
    <property type="entry name" value="ALPHA METHYLACYL-COA RACEMASE-RELATED"/>
    <property type="match status" value="1"/>
</dbReference>
<reference evidence="1 2" key="1">
    <citation type="submission" date="2015-03" db="EMBL/GenBank/DDBJ databases">
        <authorList>
            <person name="Murphy D."/>
        </authorList>
    </citation>
    <scope>NUCLEOTIDE SEQUENCE [LARGE SCALE GENOMIC DNA]</scope>
    <source>
        <strain evidence="1 2">OL-4</strain>
    </source>
</reference>
<keyword evidence="1" id="KW-0808">Transferase</keyword>
<dbReference type="InterPro" id="IPR052985">
    <property type="entry name" value="CoA-trans_III_biosynth/detox"/>
</dbReference>
<dbReference type="InterPro" id="IPR023606">
    <property type="entry name" value="CoA-Trfase_III_dom_1_sf"/>
</dbReference>
<sequence length="498" mass="54692">MSNQLMEELQAIAGWSDEDMSQITIIGQDPVVHTRFKVGESFAAVQAACGLAAAKLWELRTGGRKQHVTVDVSEAVAGLQSFMYTRVTDAPPVDQNNEASEAAAILESGFAFTGSYKTRDGRWFYIHASTDPWRILDLLGCEGTKESVEAVVADRDAQELENSFMQNGLNGCIIRSSDEWLETEQGKLLSRIPVVEINKIAETAPIPLPKGNRPLSGIRALDLTRILAGPTASRTLAEHGSHVLWIGAEHLADVPIFTLDTGRGKQRAFIDLRTQEGINKLWGLVTQADVFGQSYRLGSKMGREFSAEAVARQRPGIIYTHINAFGQKGPWSKMPGWEQLAQAATGIQLEESKYPSAPIDPDGVKMGGPLYLSFHQPQGQPRIIGGAFCDYTAGYLTAFATMVALYRRATEGGSYVINTSLAQSAMALIRMGLLDEKEFMQKSDIVPISLINKLTIEEYGSLGHLQYLKPIVHMSETQPYYEHPTVPQGSSEPIWLAY</sequence>
<dbReference type="InterPro" id="IPR003673">
    <property type="entry name" value="CoA-Trfase_fam_III"/>
</dbReference>
<keyword evidence="2" id="KW-1185">Reference proteome</keyword>
<dbReference type="Pfam" id="PF02515">
    <property type="entry name" value="CoA_transf_3"/>
    <property type="match status" value="2"/>
</dbReference>
<dbReference type="GO" id="GO:0016740">
    <property type="term" value="F:transferase activity"/>
    <property type="evidence" value="ECO:0007669"/>
    <property type="project" value="UniProtKB-KW"/>
</dbReference>
<dbReference type="AlphaFoldDB" id="A0A0E4C7U3"/>
<organism evidence="1 2">
    <name type="scientific">Syntrophomonas zehnderi OL-4</name>
    <dbReference type="NCBI Taxonomy" id="690567"/>
    <lineage>
        <taxon>Bacteria</taxon>
        <taxon>Bacillati</taxon>
        <taxon>Bacillota</taxon>
        <taxon>Clostridia</taxon>
        <taxon>Eubacteriales</taxon>
        <taxon>Syntrophomonadaceae</taxon>
        <taxon>Syntrophomonas</taxon>
    </lineage>
</organism>
<dbReference type="RefSeq" id="WP_046495620.1">
    <property type="nucleotide sequence ID" value="NZ_CGIH01000008.1"/>
</dbReference>
<dbReference type="EMBL" id="CGIH01000008">
    <property type="protein sequence ID" value="CFX14099.1"/>
    <property type="molecule type" value="Genomic_DNA"/>
</dbReference>